<reference evidence="1" key="1">
    <citation type="submission" date="2013-12" db="EMBL/GenBank/DDBJ databases">
        <title>The Genome Sequence of Aphanomyces invadans NJM9701.</title>
        <authorList>
            <consortium name="The Broad Institute Genomics Platform"/>
            <person name="Russ C."/>
            <person name="Tyler B."/>
            <person name="van West P."/>
            <person name="Dieguez-Uribeondo J."/>
            <person name="Young S.K."/>
            <person name="Zeng Q."/>
            <person name="Gargeya S."/>
            <person name="Fitzgerald M."/>
            <person name="Abouelleil A."/>
            <person name="Alvarado L."/>
            <person name="Chapman S.B."/>
            <person name="Gainer-Dewar J."/>
            <person name="Goldberg J."/>
            <person name="Griggs A."/>
            <person name="Gujja S."/>
            <person name="Hansen M."/>
            <person name="Howarth C."/>
            <person name="Imamovic A."/>
            <person name="Ireland A."/>
            <person name="Larimer J."/>
            <person name="McCowan C."/>
            <person name="Murphy C."/>
            <person name="Pearson M."/>
            <person name="Poon T.W."/>
            <person name="Priest M."/>
            <person name="Roberts A."/>
            <person name="Saif S."/>
            <person name="Shea T."/>
            <person name="Sykes S."/>
            <person name="Wortman J."/>
            <person name="Nusbaum C."/>
            <person name="Birren B."/>
        </authorList>
    </citation>
    <scope>NUCLEOTIDE SEQUENCE [LARGE SCALE GENOMIC DNA]</scope>
    <source>
        <strain evidence="1">NJM9701</strain>
    </source>
</reference>
<protein>
    <submittedName>
        <fullName evidence="1">Uncharacterized protein</fullName>
    </submittedName>
</protein>
<dbReference type="VEuPathDB" id="FungiDB:H310_01989"/>
<dbReference type="OrthoDB" id="1395130at2759"/>
<dbReference type="eggNOG" id="ENOG502QQNW">
    <property type="taxonomic scope" value="Eukaryota"/>
</dbReference>
<dbReference type="InterPro" id="IPR036397">
    <property type="entry name" value="RNaseH_sf"/>
</dbReference>
<dbReference type="GO" id="GO:0003676">
    <property type="term" value="F:nucleic acid binding"/>
    <property type="evidence" value="ECO:0007669"/>
    <property type="project" value="InterPro"/>
</dbReference>
<dbReference type="AlphaFoldDB" id="A0A024UMU2"/>
<dbReference type="Gene3D" id="3.30.420.10">
    <property type="entry name" value="Ribonuclease H-like superfamily/Ribonuclease H"/>
    <property type="match status" value="2"/>
</dbReference>
<accession>A0A024UMU2</accession>
<evidence type="ECO:0000313" key="1">
    <source>
        <dbReference type="EMBL" id="ETW07480.1"/>
    </source>
</evidence>
<dbReference type="EMBL" id="KI913954">
    <property type="protein sequence ID" value="ETW07480.1"/>
    <property type="molecule type" value="Genomic_DNA"/>
</dbReference>
<gene>
    <name evidence="1" type="ORF">H310_01989</name>
</gene>
<dbReference type="RefSeq" id="XP_008863573.1">
    <property type="nucleotide sequence ID" value="XM_008865351.1"/>
</dbReference>
<organism evidence="1">
    <name type="scientific">Aphanomyces invadans</name>
    <dbReference type="NCBI Taxonomy" id="157072"/>
    <lineage>
        <taxon>Eukaryota</taxon>
        <taxon>Sar</taxon>
        <taxon>Stramenopiles</taxon>
        <taxon>Oomycota</taxon>
        <taxon>Saprolegniomycetes</taxon>
        <taxon>Saprolegniales</taxon>
        <taxon>Verrucalvaceae</taxon>
        <taxon>Aphanomyces</taxon>
    </lineage>
</organism>
<proteinExistence type="predicted"/>
<dbReference type="PANTHER" id="PTHR47169">
    <property type="entry name" value="OS01G0541250 PROTEIN"/>
    <property type="match status" value="1"/>
</dbReference>
<sequence length="184" mass="21530">MEFAMSFVRPDMQFNDLLNYVHIDEKWFYLTKTIRTYCFVPGESEAERKCMNKRFLTKVMFLTAVARLRYAMTPNHGGMPPNFPDTNILDLGFFASLQSLQYQKSARLIDELVLHVHEAFNVYPYDSLDRTFLTLQCCFVEILKTGGDNTYKLPHMSRWQDTEAYLETSKARGRCMMLVAICSR</sequence>
<dbReference type="GeneID" id="20079039"/>
<name>A0A024UMU2_9STRA</name>
<dbReference type="PANTHER" id="PTHR47169:SF2">
    <property type="entry name" value="OS01G0541250 PROTEIN"/>
    <property type="match status" value="1"/>
</dbReference>